<accession>A0A5C6GHJ6</accession>
<dbReference type="GO" id="GO:0032221">
    <property type="term" value="C:Rpd3S complex"/>
    <property type="evidence" value="ECO:0007669"/>
    <property type="project" value="TreeGrafter"/>
</dbReference>
<protein>
    <recommendedName>
        <fullName evidence="6">PHD-type domain-containing protein</fullName>
    </recommendedName>
</protein>
<keyword evidence="2 4" id="KW-0863">Zinc-finger</keyword>
<gene>
    <name evidence="7" type="ORF">ED733_004158</name>
</gene>
<feature type="compositionally biased region" description="Polar residues" evidence="5">
    <location>
        <begin position="700"/>
        <end position="715"/>
    </location>
</feature>
<evidence type="ECO:0000256" key="4">
    <source>
        <dbReference type="PROSITE-ProRule" id="PRU00146"/>
    </source>
</evidence>
<dbReference type="Gene3D" id="3.30.40.10">
    <property type="entry name" value="Zinc/RING finger domain, C3HC4 (zinc finger)"/>
    <property type="match status" value="1"/>
</dbReference>
<name>A0A5C6GHJ6_METRR</name>
<dbReference type="PROSITE" id="PS50016">
    <property type="entry name" value="ZF_PHD_2"/>
    <property type="match status" value="1"/>
</dbReference>
<feature type="compositionally biased region" description="Low complexity" evidence="5">
    <location>
        <begin position="491"/>
        <end position="521"/>
    </location>
</feature>
<feature type="compositionally biased region" description="Polar residues" evidence="5">
    <location>
        <begin position="1135"/>
        <end position="1144"/>
    </location>
</feature>
<keyword evidence="3" id="KW-0862">Zinc</keyword>
<feature type="compositionally biased region" description="Basic residues" evidence="5">
    <location>
        <begin position="718"/>
        <end position="737"/>
    </location>
</feature>
<feature type="compositionally biased region" description="Polar residues" evidence="5">
    <location>
        <begin position="550"/>
        <end position="566"/>
    </location>
</feature>
<feature type="region of interest" description="Disordered" evidence="5">
    <location>
        <begin position="646"/>
        <end position="760"/>
    </location>
</feature>
<proteinExistence type="predicted"/>
<dbReference type="InterPro" id="IPR001965">
    <property type="entry name" value="Znf_PHD"/>
</dbReference>
<dbReference type="InterPro" id="IPR019787">
    <property type="entry name" value="Znf_PHD-finger"/>
</dbReference>
<evidence type="ECO:0000259" key="6">
    <source>
        <dbReference type="PROSITE" id="PS50016"/>
    </source>
</evidence>
<feature type="compositionally biased region" description="Low complexity" evidence="5">
    <location>
        <begin position="668"/>
        <end position="678"/>
    </location>
</feature>
<dbReference type="InterPro" id="IPR013083">
    <property type="entry name" value="Znf_RING/FYVE/PHD"/>
</dbReference>
<evidence type="ECO:0000313" key="8">
    <source>
        <dbReference type="Proteomes" id="UP000317257"/>
    </source>
</evidence>
<dbReference type="CDD" id="cd15535">
    <property type="entry name" value="PHD1_Rco1"/>
    <property type="match status" value="1"/>
</dbReference>
<feature type="compositionally biased region" description="Acidic residues" evidence="5">
    <location>
        <begin position="443"/>
        <end position="486"/>
    </location>
</feature>
<dbReference type="EMBL" id="SBHS01000004">
    <property type="protein sequence ID" value="TWU76744.1"/>
    <property type="molecule type" value="Genomic_DNA"/>
</dbReference>
<feature type="domain" description="PHD-type" evidence="6">
    <location>
        <begin position="767"/>
        <end position="814"/>
    </location>
</feature>
<dbReference type="GO" id="GO:0006357">
    <property type="term" value="P:regulation of transcription by RNA polymerase II"/>
    <property type="evidence" value="ECO:0007669"/>
    <property type="project" value="TreeGrafter"/>
</dbReference>
<reference evidence="8" key="1">
    <citation type="submission" date="2018-12" db="EMBL/GenBank/DDBJ databases">
        <title>The complete genome of Metarhizium rileyi, a key fungal pathogen of Lepidoptera.</title>
        <authorList>
            <person name="Binneck E."/>
            <person name="Lastra C.C.L."/>
            <person name="Sosa-Gomez D.R."/>
        </authorList>
    </citation>
    <scope>NUCLEOTIDE SEQUENCE [LARGE SCALE GENOMIC DNA]</scope>
    <source>
        <strain evidence="8">Cep018-CH2</strain>
    </source>
</reference>
<keyword evidence="1" id="KW-0479">Metal-binding</keyword>
<evidence type="ECO:0000256" key="3">
    <source>
        <dbReference type="ARBA" id="ARBA00022833"/>
    </source>
</evidence>
<evidence type="ECO:0000256" key="5">
    <source>
        <dbReference type="SAM" id="MobiDB-lite"/>
    </source>
</evidence>
<dbReference type="CDD" id="cd15534">
    <property type="entry name" value="PHD2_PHF12_Rco1"/>
    <property type="match status" value="1"/>
</dbReference>
<feature type="region of interest" description="Disordered" evidence="5">
    <location>
        <begin position="231"/>
        <end position="270"/>
    </location>
</feature>
<dbReference type="SMART" id="SM00249">
    <property type="entry name" value="PHD"/>
    <property type="match status" value="2"/>
</dbReference>
<comment type="caution">
    <text evidence="7">The sequence shown here is derived from an EMBL/GenBank/DDBJ whole genome shotgun (WGS) entry which is preliminary data.</text>
</comment>
<feature type="region of interest" description="Disordered" evidence="5">
    <location>
        <begin position="381"/>
        <end position="567"/>
    </location>
</feature>
<dbReference type="InterPro" id="IPR052819">
    <property type="entry name" value="Chromatin_regulatory_protein"/>
</dbReference>
<dbReference type="Proteomes" id="UP000317257">
    <property type="component" value="Unassembled WGS sequence"/>
</dbReference>
<evidence type="ECO:0000313" key="7">
    <source>
        <dbReference type="EMBL" id="TWU76744.1"/>
    </source>
</evidence>
<dbReference type="PROSITE" id="PS01359">
    <property type="entry name" value="ZF_PHD_1"/>
    <property type="match status" value="1"/>
</dbReference>
<dbReference type="PANTHER" id="PTHR47636">
    <property type="entry name" value="TRANSCRIPTIONAL REGULATORY PROTEIN RCO1"/>
    <property type="match status" value="1"/>
</dbReference>
<organism evidence="7 8">
    <name type="scientific">Metarhizium rileyi (strain RCEF 4871)</name>
    <name type="common">Nomuraea rileyi</name>
    <dbReference type="NCBI Taxonomy" id="1649241"/>
    <lineage>
        <taxon>Eukaryota</taxon>
        <taxon>Fungi</taxon>
        <taxon>Dikarya</taxon>
        <taxon>Ascomycota</taxon>
        <taxon>Pezizomycotina</taxon>
        <taxon>Sordariomycetes</taxon>
        <taxon>Hypocreomycetidae</taxon>
        <taxon>Hypocreales</taxon>
        <taxon>Clavicipitaceae</taxon>
        <taxon>Metarhizium</taxon>
    </lineage>
</organism>
<sequence>MLQLEGQVRCLDPATTVRGAHKTGTSNTTTYEQQKANLLEYATMISSSARASRSASRYSSPAQPNGGTLGKPLEVSRNSINEASRSFMQRWLEPSVQNKPSFEEAGLARGGVLENMAPLGALPKAKKAVGENGMPTRKIILKTSSVHPAKKPAERETPAKDAAHVVVGVASPAVSPPVSPLFPPASTNKRKSLATRVRDGEADDDEYDPKGTTHCRRSRRMSLPIKRITTAAATAVQSSPPRERRSSTSIVLKPTTPVKRQARSEPDKQGFTDKVIEAAVDEALKHYRYPTAWALKTLYEEKSGDQSFLAMIQDVFRKKDNRGCYSFVPPATSSRFTPHKPMAAPYAHLIHEPEELPQESTTRAGKKAKILQGVAGARTLNLTTPGGKGARAASVGTGKTEKATTGIIRVKTPASRKRARRDSGTSDSSLSSAMSMSSPEAGEPSEEDKEGREDEEVKEDTEEDTEEEDTEEDTEEEEEEEEEEEQQQQVPLAAAAAPPGRAASASTSTKATATGAKSQTAPKTQPITTRGKSVTSSKQVVSNSSGSNSPTLHNTRPTRAHTSCSSFVDDASMPGRISAAELFPNLNAKSAEKPVSSVSAPVSAATDAEIDVPAHMPEEDEDSFWDRRRTARGVTNNLSPFESSIRASDVGRESTPVRTTRRTRQSLAASVTTRATRSASKRPNDDVERTVSPIALSYTGDGSSTVASRAATPTSLRPAKRQKTGLRVKTSPVKKKGGAAGVPRQPHEVNSSSLNGFTPKDPNADNDEYCSACGNTGDVVCCDGCPRSFHFECVDMVPSDDLPDEWYCNECLIRRYPSRVPVHRGIFGSALNNLEKSIPRAFSLPKRVQNRFEGVKAGADGDYEEVVGNKTARRRNGTDEPDFFKQREDGQAVLCHSCQKPATQIRSIIPCSVCSFYWHIDCLDPPLAVPPVLKTWRCPAHVDDVLIEVPSLAPAHRFRRVKGIPTITPAFSRGMKNNGHIEIDWTDEPDDAEESGWPDHRSFGRTYKLPAKGVVLDFVEQLRNKGAGYGARQNEPKRIPYPTQPSQPDSATPLPGSALDRKVDEMQTATDDSMLALMAKGNAENFVSGQLTPNDRLGLRAMLAQMDAMSTRIRQVLAVDSATCASQPIKAEASSPVTELTTGLNDPRADKLDASMPVTGPTPPSTVDHGEGTMDLD</sequence>
<dbReference type="GO" id="GO:0008270">
    <property type="term" value="F:zinc ion binding"/>
    <property type="evidence" value="ECO:0007669"/>
    <property type="project" value="UniProtKB-KW"/>
</dbReference>
<feature type="region of interest" description="Disordered" evidence="5">
    <location>
        <begin position="1027"/>
        <end position="1058"/>
    </location>
</feature>
<dbReference type="InterPro" id="IPR011011">
    <property type="entry name" value="Znf_FYVE_PHD"/>
</dbReference>
<evidence type="ECO:0000256" key="1">
    <source>
        <dbReference type="ARBA" id="ARBA00022723"/>
    </source>
</evidence>
<dbReference type="AlphaFoldDB" id="A0A5C6GHJ6"/>
<feature type="region of interest" description="Disordered" evidence="5">
    <location>
        <begin position="178"/>
        <end position="215"/>
    </location>
</feature>
<feature type="compositionally biased region" description="Low complexity" evidence="5">
    <location>
        <begin position="51"/>
        <end position="60"/>
    </location>
</feature>
<dbReference type="PANTHER" id="PTHR47636:SF1">
    <property type="entry name" value="TRANSCRIPTIONAL REGULATORY PROTEIN RCO1"/>
    <property type="match status" value="1"/>
</dbReference>
<feature type="compositionally biased region" description="Basic and acidic residues" evidence="5">
    <location>
        <begin position="1168"/>
        <end position="1177"/>
    </location>
</feature>
<dbReference type="SUPFAM" id="SSF57903">
    <property type="entry name" value="FYVE/PHD zinc finger"/>
    <property type="match status" value="2"/>
</dbReference>
<feature type="region of interest" description="Disordered" evidence="5">
    <location>
        <begin position="51"/>
        <end position="74"/>
    </location>
</feature>
<feature type="compositionally biased region" description="Low complexity" evidence="5">
    <location>
        <begin position="425"/>
        <end position="438"/>
    </location>
</feature>
<evidence type="ECO:0000256" key="2">
    <source>
        <dbReference type="ARBA" id="ARBA00022771"/>
    </source>
</evidence>
<feature type="region of interest" description="Disordered" evidence="5">
    <location>
        <begin position="1129"/>
        <end position="1177"/>
    </location>
</feature>
<dbReference type="Pfam" id="PF00628">
    <property type="entry name" value="PHD"/>
    <property type="match status" value="1"/>
</dbReference>
<dbReference type="InterPro" id="IPR019786">
    <property type="entry name" value="Zinc_finger_PHD-type_CS"/>
</dbReference>
<dbReference type="Gene3D" id="2.30.30.1150">
    <property type="match status" value="1"/>
</dbReference>
<feature type="compositionally biased region" description="Low complexity" evidence="5">
    <location>
        <begin position="531"/>
        <end position="549"/>
    </location>
</feature>